<protein>
    <recommendedName>
        <fullName evidence="4">Yip1 domain-containing protein</fullName>
    </recommendedName>
</protein>
<dbReference type="OrthoDB" id="2604851at2"/>
<reference evidence="2 3" key="1">
    <citation type="submission" date="2018-08" db="EMBL/GenBank/DDBJ databases">
        <title>Paenibacillus sp. M4BSY-1, whole genome shotgun sequence.</title>
        <authorList>
            <person name="Tuo L."/>
        </authorList>
    </citation>
    <scope>NUCLEOTIDE SEQUENCE [LARGE SCALE GENOMIC DNA]</scope>
    <source>
        <strain evidence="2 3">M4BSY-1</strain>
    </source>
</reference>
<dbReference type="Proteomes" id="UP000261905">
    <property type="component" value="Unassembled WGS sequence"/>
</dbReference>
<feature type="transmembrane region" description="Helical" evidence="1">
    <location>
        <begin position="96"/>
        <end position="115"/>
    </location>
</feature>
<feature type="transmembrane region" description="Helical" evidence="1">
    <location>
        <begin position="186"/>
        <end position="206"/>
    </location>
</feature>
<feature type="transmembrane region" description="Helical" evidence="1">
    <location>
        <begin position="153"/>
        <end position="174"/>
    </location>
</feature>
<dbReference type="AlphaFoldDB" id="A0A371PG96"/>
<evidence type="ECO:0000313" key="2">
    <source>
        <dbReference type="EMBL" id="REK74977.1"/>
    </source>
</evidence>
<dbReference type="RefSeq" id="WP_116046741.1">
    <property type="nucleotide sequence ID" value="NZ_QUBQ01000002.1"/>
</dbReference>
<feature type="transmembrane region" description="Helical" evidence="1">
    <location>
        <begin position="127"/>
        <end position="147"/>
    </location>
</feature>
<evidence type="ECO:0000256" key="1">
    <source>
        <dbReference type="SAM" id="Phobius"/>
    </source>
</evidence>
<gene>
    <name evidence="2" type="ORF">DX130_15155</name>
</gene>
<keyword evidence="3" id="KW-1185">Reference proteome</keyword>
<keyword evidence="1" id="KW-0472">Membrane</keyword>
<sequence length="207" mass="22599">MEPKSNHAFNEVTDSLKNVERNKLLTLLKNPLESLQLTTKEWIYGALGLAASFVGYLVWVMILGSKITGLFYNAMPFGKLFAPSSLSFAIFSRMFLLGLLSLVALLAALWLAGWWRSGVQPAWKLFVIRMGGIQYITGAGFLLAGILSFHFTLSMIVLAITLLSTLALSLQGGLEVSGISKERTASYLVVSITLYVILAGVFANLVM</sequence>
<accession>A0A371PG96</accession>
<keyword evidence="1" id="KW-0812">Transmembrane</keyword>
<dbReference type="EMBL" id="QUBQ01000002">
    <property type="protein sequence ID" value="REK74977.1"/>
    <property type="molecule type" value="Genomic_DNA"/>
</dbReference>
<name>A0A371PG96_9BACL</name>
<evidence type="ECO:0008006" key="4">
    <source>
        <dbReference type="Google" id="ProtNLM"/>
    </source>
</evidence>
<feature type="transmembrane region" description="Helical" evidence="1">
    <location>
        <begin position="42"/>
        <end position="63"/>
    </location>
</feature>
<proteinExistence type="predicted"/>
<evidence type="ECO:0000313" key="3">
    <source>
        <dbReference type="Proteomes" id="UP000261905"/>
    </source>
</evidence>
<organism evidence="2 3">
    <name type="scientific">Paenibacillus paeoniae</name>
    <dbReference type="NCBI Taxonomy" id="2292705"/>
    <lineage>
        <taxon>Bacteria</taxon>
        <taxon>Bacillati</taxon>
        <taxon>Bacillota</taxon>
        <taxon>Bacilli</taxon>
        <taxon>Bacillales</taxon>
        <taxon>Paenibacillaceae</taxon>
        <taxon>Paenibacillus</taxon>
    </lineage>
</organism>
<keyword evidence="1" id="KW-1133">Transmembrane helix</keyword>
<comment type="caution">
    <text evidence="2">The sequence shown here is derived from an EMBL/GenBank/DDBJ whole genome shotgun (WGS) entry which is preliminary data.</text>
</comment>